<keyword evidence="7" id="KW-0346">Stress response</keyword>
<protein>
    <submittedName>
        <fullName evidence="8">Type II toxin-antitoxin system HicA family toxin</fullName>
    </submittedName>
</protein>
<dbReference type="Proteomes" id="UP000309788">
    <property type="component" value="Unassembled WGS sequence"/>
</dbReference>
<evidence type="ECO:0000313" key="9">
    <source>
        <dbReference type="Proteomes" id="UP000309788"/>
    </source>
</evidence>
<evidence type="ECO:0000256" key="6">
    <source>
        <dbReference type="ARBA" id="ARBA00022884"/>
    </source>
</evidence>
<keyword evidence="5" id="KW-0378">Hydrolase</keyword>
<keyword evidence="3" id="KW-0540">Nuclease</keyword>
<organism evidence="8 9">
    <name type="scientific">Dyadobacter sediminis</name>
    <dbReference type="NCBI Taxonomy" id="1493691"/>
    <lineage>
        <taxon>Bacteria</taxon>
        <taxon>Pseudomonadati</taxon>
        <taxon>Bacteroidota</taxon>
        <taxon>Cytophagia</taxon>
        <taxon>Cytophagales</taxon>
        <taxon>Spirosomataceae</taxon>
        <taxon>Dyadobacter</taxon>
    </lineage>
</organism>
<dbReference type="GO" id="GO:0003729">
    <property type="term" value="F:mRNA binding"/>
    <property type="evidence" value="ECO:0007669"/>
    <property type="project" value="InterPro"/>
</dbReference>
<accession>A0A5R9KKK1</accession>
<dbReference type="Pfam" id="PF07927">
    <property type="entry name" value="HicA_toxin"/>
    <property type="match status" value="1"/>
</dbReference>
<keyword evidence="6" id="KW-0694">RNA-binding</keyword>
<evidence type="ECO:0000256" key="2">
    <source>
        <dbReference type="ARBA" id="ARBA00022649"/>
    </source>
</evidence>
<reference evidence="8 9" key="1">
    <citation type="submission" date="2019-05" db="EMBL/GenBank/DDBJ databases">
        <authorList>
            <person name="Qu J.-H."/>
        </authorList>
    </citation>
    <scope>NUCLEOTIDE SEQUENCE [LARGE SCALE GENOMIC DNA]</scope>
    <source>
        <strain evidence="8 9">Z12</strain>
    </source>
</reference>
<keyword evidence="9" id="KW-1185">Reference proteome</keyword>
<dbReference type="InterPro" id="IPR012933">
    <property type="entry name" value="HicA_mRNA_interferase"/>
</dbReference>
<keyword evidence="4" id="KW-0255">Endonuclease</keyword>
<evidence type="ECO:0000256" key="5">
    <source>
        <dbReference type="ARBA" id="ARBA00022801"/>
    </source>
</evidence>
<dbReference type="EMBL" id="VCEI01000011">
    <property type="protein sequence ID" value="TLU96714.1"/>
    <property type="molecule type" value="Genomic_DNA"/>
</dbReference>
<evidence type="ECO:0000256" key="4">
    <source>
        <dbReference type="ARBA" id="ARBA00022759"/>
    </source>
</evidence>
<dbReference type="SUPFAM" id="SSF54786">
    <property type="entry name" value="YcfA/nrd intein domain"/>
    <property type="match status" value="1"/>
</dbReference>
<evidence type="ECO:0000256" key="1">
    <source>
        <dbReference type="ARBA" id="ARBA00006620"/>
    </source>
</evidence>
<evidence type="ECO:0000256" key="7">
    <source>
        <dbReference type="ARBA" id="ARBA00023016"/>
    </source>
</evidence>
<proteinExistence type="inferred from homology"/>
<comment type="similarity">
    <text evidence="1">Belongs to the HicA mRNA interferase family.</text>
</comment>
<dbReference type="OrthoDB" id="9798547at2"/>
<dbReference type="AlphaFoldDB" id="A0A5R9KKK1"/>
<dbReference type="GO" id="GO:0016787">
    <property type="term" value="F:hydrolase activity"/>
    <property type="evidence" value="ECO:0007669"/>
    <property type="project" value="UniProtKB-KW"/>
</dbReference>
<dbReference type="Gene3D" id="3.30.920.30">
    <property type="entry name" value="Hypothetical protein"/>
    <property type="match status" value="1"/>
</dbReference>
<evidence type="ECO:0000313" key="8">
    <source>
        <dbReference type="EMBL" id="TLU96714.1"/>
    </source>
</evidence>
<dbReference type="InterPro" id="IPR038570">
    <property type="entry name" value="HicA_sf"/>
</dbReference>
<comment type="caution">
    <text evidence="8">The sequence shown here is derived from an EMBL/GenBank/DDBJ whole genome shotgun (WGS) entry which is preliminary data.</text>
</comment>
<sequence>MKSSEFHRLIKKNGWIHIRTSGSHYVYQKNEMIYPVPFHGAKEMHEGLRKKILKEMDLK</sequence>
<evidence type="ECO:0000256" key="3">
    <source>
        <dbReference type="ARBA" id="ARBA00022722"/>
    </source>
</evidence>
<dbReference type="GO" id="GO:0004519">
    <property type="term" value="F:endonuclease activity"/>
    <property type="evidence" value="ECO:0007669"/>
    <property type="project" value="UniProtKB-KW"/>
</dbReference>
<keyword evidence="2" id="KW-1277">Toxin-antitoxin system</keyword>
<gene>
    <name evidence="8" type="ORF">FEM55_06215</name>
</gene>
<name>A0A5R9KKK1_9BACT</name>